<dbReference type="RefSeq" id="WP_310011018.1">
    <property type="nucleotide sequence ID" value="NZ_JAVDSJ010000004.1"/>
</dbReference>
<sequence>MFREKPVFTRKSFTITPALIATLTRLFGAKVSAINTFNSAGFSDATGSNIRAEFNNIETLLGSTALGTRSLDAAGLKQTNFRAGNGVSVTTNNWGEMPYWAIGFNQYGKKIPFY</sequence>
<proteinExistence type="predicted"/>
<protein>
    <submittedName>
        <fullName evidence="1">Uncharacterized protein</fullName>
    </submittedName>
</protein>
<reference evidence="1 2" key="1">
    <citation type="submission" date="2023-07" db="EMBL/GenBank/DDBJ databases">
        <title>Sorghum-associated microbial communities from plants grown in Nebraska, USA.</title>
        <authorList>
            <person name="Schachtman D."/>
        </authorList>
    </citation>
    <scope>NUCLEOTIDE SEQUENCE [LARGE SCALE GENOMIC DNA]</scope>
    <source>
        <strain evidence="1 2">596</strain>
    </source>
</reference>
<comment type="caution">
    <text evidence="1">The sequence shown here is derived from an EMBL/GenBank/DDBJ whole genome shotgun (WGS) entry which is preliminary data.</text>
</comment>
<dbReference type="Proteomes" id="UP001260715">
    <property type="component" value="Unassembled WGS sequence"/>
</dbReference>
<name>A0ABU1PGZ7_9BURK</name>
<keyword evidence="2" id="KW-1185">Reference proteome</keyword>
<organism evidence="1 2">
    <name type="scientific">Herbaspirillum frisingense</name>
    <dbReference type="NCBI Taxonomy" id="92645"/>
    <lineage>
        <taxon>Bacteria</taxon>
        <taxon>Pseudomonadati</taxon>
        <taxon>Pseudomonadota</taxon>
        <taxon>Betaproteobacteria</taxon>
        <taxon>Burkholderiales</taxon>
        <taxon>Oxalobacteraceae</taxon>
        <taxon>Herbaspirillum</taxon>
    </lineage>
</organism>
<accession>A0ABU1PGZ7</accession>
<evidence type="ECO:0000313" key="1">
    <source>
        <dbReference type="EMBL" id="MDR6585089.1"/>
    </source>
</evidence>
<gene>
    <name evidence="1" type="ORF">J2W50_003305</name>
</gene>
<dbReference type="EMBL" id="JAVDSJ010000004">
    <property type="protein sequence ID" value="MDR6585089.1"/>
    <property type="molecule type" value="Genomic_DNA"/>
</dbReference>
<evidence type="ECO:0000313" key="2">
    <source>
        <dbReference type="Proteomes" id="UP001260715"/>
    </source>
</evidence>